<feature type="region of interest" description="Disordered" evidence="1">
    <location>
        <begin position="49"/>
        <end position="69"/>
    </location>
</feature>
<organism evidence="2 3">
    <name type="scientific">Pleurodeles waltl</name>
    <name type="common">Iberian ribbed newt</name>
    <dbReference type="NCBI Taxonomy" id="8319"/>
    <lineage>
        <taxon>Eukaryota</taxon>
        <taxon>Metazoa</taxon>
        <taxon>Chordata</taxon>
        <taxon>Craniata</taxon>
        <taxon>Vertebrata</taxon>
        <taxon>Euteleostomi</taxon>
        <taxon>Amphibia</taxon>
        <taxon>Batrachia</taxon>
        <taxon>Caudata</taxon>
        <taxon>Salamandroidea</taxon>
        <taxon>Salamandridae</taxon>
        <taxon>Pleurodelinae</taxon>
        <taxon>Pleurodeles</taxon>
    </lineage>
</organism>
<dbReference type="EMBL" id="JANPWB010000009">
    <property type="protein sequence ID" value="KAJ1157572.1"/>
    <property type="molecule type" value="Genomic_DNA"/>
</dbReference>
<name>A0AAV7RYT0_PLEWA</name>
<evidence type="ECO:0000313" key="2">
    <source>
        <dbReference type="EMBL" id="KAJ1157572.1"/>
    </source>
</evidence>
<feature type="region of interest" description="Disordered" evidence="1">
    <location>
        <begin position="1"/>
        <end position="34"/>
    </location>
</feature>
<evidence type="ECO:0000256" key="1">
    <source>
        <dbReference type="SAM" id="MobiDB-lite"/>
    </source>
</evidence>
<dbReference type="Proteomes" id="UP001066276">
    <property type="component" value="Chromosome 5"/>
</dbReference>
<gene>
    <name evidence="2" type="ORF">NDU88_010278</name>
</gene>
<reference evidence="2" key="1">
    <citation type="journal article" date="2022" name="bioRxiv">
        <title>Sequencing and chromosome-scale assembly of the giantPleurodeles waltlgenome.</title>
        <authorList>
            <person name="Brown T."/>
            <person name="Elewa A."/>
            <person name="Iarovenko S."/>
            <person name="Subramanian E."/>
            <person name="Araus A.J."/>
            <person name="Petzold A."/>
            <person name="Susuki M."/>
            <person name="Suzuki K.-i.T."/>
            <person name="Hayashi T."/>
            <person name="Toyoda A."/>
            <person name="Oliveira C."/>
            <person name="Osipova E."/>
            <person name="Leigh N.D."/>
            <person name="Simon A."/>
            <person name="Yun M.H."/>
        </authorList>
    </citation>
    <scope>NUCLEOTIDE SEQUENCE</scope>
    <source>
        <strain evidence="2">20211129_DDA</strain>
        <tissue evidence="2">Liver</tissue>
    </source>
</reference>
<sequence length="149" mass="16341">MKGKTPPRAIPQIEGSASRQYGRMRSGKELRPHAEENIAEVAGCTRLQRPKMTIGEHGGRLGSGSQDDLTGTIEDSVLGRIPSGEKWISRWLSGMEPAATLLWVAFEELQRRRAHGCPAPSPCARAALEIQHGREAAHVAEDLLEKVKR</sequence>
<keyword evidence="3" id="KW-1185">Reference proteome</keyword>
<evidence type="ECO:0000313" key="3">
    <source>
        <dbReference type="Proteomes" id="UP001066276"/>
    </source>
</evidence>
<comment type="caution">
    <text evidence="2">The sequence shown here is derived from an EMBL/GenBank/DDBJ whole genome shotgun (WGS) entry which is preliminary data.</text>
</comment>
<dbReference type="AlphaFoldDB" id="A0AAV7RYT0"/>
<accession>A0AAV7RYT0</accession>
<proteinExistence type="predicted"/>
<protein>
    <submittedName>
        <fullName evidence="2">Uncharacterized protein</fullName>
    </submittedName>
</protein>